<gene>
    <name evidence="2" type="ORF">LZZ85_14420</name>
</gene>
<name>A0ABS9KT55_9BACT</name>
<keyword evidence="1" id="KW-0732">Signal</keyword>
<evidence type="ECO:0000313" key="3">
    <source>
        <dbReference type="Proteomes" id="UP001165367"/>
    </source>
</evidence>
<organism evidence="2 3">
    <name type="scientific">Terrimonas ginsenosidimutans</name>
    <dbReference type="NCBI Taxonomy" id="2908004"/>
    <lineage>
        <taxon>Bacteria</taxon>
        <taxon>Pseudomonadati</taxon>
        <taxon>Bacteroidota</taxon>
        <taxon>Chitinophagia</taxon>
        <taxon>Chitinophagales</taxon>
        <taxon>Chitinophagaceae</taxon>
        <taxon>Terrimonas</taxon>
    </lineage>
</organism>
<dbReference type="InterPro" id="IPR009003">
    <property type="entry name" value="Peptidase_S1_PA"/>
</dbReference>
<dbReference type="Proteomes" id="UP001165367">
    <property type="component" value="Unassembled WGS sequence"/>
</dbReference>
<protein>
    <recommendedName>
        <fullName evidence="4">Serine protease</fullName>
    </recommendedName>
</protein>
<evidence type="ECO:0000313" key="2">
    <source>
        <dbReference type="EMBL" id="MCG2615491.1"/>
    </source>
</evidence>
<sequence>MKTSFFSGLVAICLASSFVGRAQADVDSTVLARYSYPIFALYGQQQFTGTAFFYRSGDTTFLVSNYHAIKGMSPLKQSITFNADTLYLKYPVKNSEETKLLSIDVSDDVTGETEIFSMVDRIDLLKIPLLLPEDAEVHFINDLIDPAYFDAVPEEVIVFGFPTQEGAVPAFYSRQQRLAGNVNLRGFADYDASLRVNFPNSSDSARAILGGTSRYYYFIKPYAAQGYSGAPVLGRFRTAEHQTVYRFVGVIFAGQPLTRQTWAIKGEVAWQYLKGML</sequence>
<feature type="chain" id="PRO_5046190816" description="Serine protease" evidence="1">
    <location>
        <begin position="25"/>
        <end position="277"/>
    </location>
</feature>
<accession>A0ABS9KT55</accession>
<feature type="signal peptide" evidence="1">
    <location>
        <begin position="1"/>
        <end position="24"/>
    </location>
</feature>
<reference evidence="2" key="1">
    <citation type="submission" date="2022-01" db="EMBL/GenBank/DDBJ databases">
        <authorList>
            <person name="Jo J.-H."/>
            <person name="Im W.-T."/>
        </authorList>
    </citation>
    <scope>NUCLEOTIDE SEQUENCE</scope>
    <source>
        <strain evidence="2">NA20</strain>
    </source>
</reference>
<comment type="caution">
    <text evidence="2">The sequence shown here is derived from an EMBL/GenBank/DDBJ whole genome shotgun (WGS) entry which is preliminary data.</text>
</comment>
<evidence type="ECO:0008006" key="4">
    <source>
        <dbReference type="Google" id="ProtNLM"/>
    </source>
</evidence>
<keyword evidence="3" id="KW-1185">Reference proteome</keyword>
<dbReference type="SUPFAM" id="SSF50494">
    <property type="entry name" value="Trypsin-like serine proteases"/>
    <property type="match status" value="1"/>
</dbReference>
<dbReference type="EMBL" id="JAKLTR010000009">
    <property type="protein sequence ID" value="MCG2615491.1"/>
    <property type="molecule type" value="Genomic_DNA"/>
</dbReference>
<evidence type="ECO:0000256" key="1">
    <source>
        <dbReference type="SAM" id="SignalP"/>
    </source>
</evidence>
<dbReference type="RefSeq" id="WP_237873306.1">
    <property type="nucleotide sequence ID" value="NZ_JAKLTR010000009.1"/>
</dbReference>
<proteinExistence type="predicted"/>